<gene>
    <name evidence="15" type="ORF">IAA86_08930</name>
</gene>
<dbReference type="InterPro" id="IPR047055">
    <property type="entry name" value="MotA-like"/>
</dbReference>
<dbReference type="Pfam" id="PF20560">
    <property type="entry name" value="MotA_N"/>
    <property type="match status" value="1"/>
</dbReference>
<comment type="subcellular location">
    <subcellularLocation>
        <location evidence="1">Cell membrane</location>
        <topology evidence="1">Multi-pass membrane protein</topology>
    </subcellularLocation>
</comment>
<proteinExistence type="inferred from homology"/>
<evidence type="ECO:0000259" key="13">
    <source>
        <dbReference type="Pfam" id="PF01618"/>
    </source>
</evidence>
<evidence type="ECO:0000256" key="12">
    <source>
        <dbReference type="SAM" id="Phobius"/>
    </source>
</evidence>
<evidence type="ECO:0000256" key="7">
    <source>
        <dbReference type="ARBA" id="ARBA00022779"/>
    </source>
</evidence>
<evidence type="ECO:0000256" key="11">
    <source>
        <dbReference type="ARBA" id="ARBA00023136"/>
    </source>
</evidence>
<dbReference type="Pfam" id="PF01618">
    <property type="entry name" value="MotA_ExbB"/>
    <property type="match status" value="1"/>
</dbReference>
<evidence type="ECO:0000256" key="5">
    <source>
        <dbReference type="ARBA" id="ARBA00022500"/>
    </source>
</evidence>
<keyword evidence="4" id="KW-1003">Cell membrane</keyword>
<comment type="caution">
    <text evidence="15">The sequence shown here is derived from an EMBL/GenBank/DDBJ whole genome shotgun (WGS) entry which is preliminary data.</text>
</comment>
<keyword evidence="15" id="KW-0969">Cilium</keyword>
<evidence type="ECO:0000256" key="9">
    <source>
        <dbReference type="ARBA" id="ARBA00022989"/>
    </source>
</evidence>
<feature type="transmembrane region" description="Helical" evidence="12">
    <location>
        <begin position="33"/>
        <end position="54"/>
    </location>
</feature>
<dbReference type="InterPro" id="IPR002898">
    <property type="entry name" value="MotA_ExbB_proton_chnl"/>
</dbReference>
<reference evidence="15" key="1">
    <citation type="submission" date="2020-10" db="EMBL/GenBank/DDBJ databases">
        <authorList>
            <person name="Gilroy R."/>
        </authorList>
    </citation>
    <scope>NUCLEOTIDE SEQUENCE</scope>
    <source>
        <strain evidence="15">CHK152-2871</strain>
    </source>
</reference>
<keyword evidence="6 12" id="KW-0812">Transmembrane</keyword>
<dbReference type="GO" id="GO:0071978">
    <property type="term" value="P:bacterial-type flagellum-dependent swarming motility"/>
    <property type="evidence" value="ECO:0007669"/>
    <property type="project" value="InterPro"/>
</dbReference>
<feature type="transmembrane region" description="Helical" evidence="12">
    <location>
        <begin position="149"/>
        <end position="168"/>
    </location>
</feature>
<keyword evidence="11 12" id="KW-0472">Membrane</keyword>
<evidence type="ECO:0000256" key="10">
    <source>
        <dbReference type="ARBA" id="ARBA00023065"/>
    </source>
</evidence>
<keyword evidence="5" id="KW-0145">Chemotaxis</keyword>
<evidence type="ECO:0000259" key="14">
    <source>
        <dbReference type="Pfam" id="PF20560"/>
    </source>
</evidence>
<dbReference type="InterPro" id="IPR046786">
    <property type="entry name" value="MotA_N"/>
</dbReference>
<dbReference type="InterPro" id="IPR000540">
    <property type="entry name" value="Flag_MotA_CS"/>
</dbReference>
<keyword evidence="3" id="KW-0813">Transport</keyword>
<evidence type="ECO:0000313" key="16">
    <source>
        <dbReference type="Proteomes" id="UP000886865"/>
    </source>
</evidence>
<accession>A0A9D1JYE6</accession>
<feature type="domain" description="Motility protein A N-terminal" evidence="14">
    <location>
        <begin position="6"/>
        <end position="92"/>
    </location>
</feature>
<dbReference type="GO" id="GO:1902600">
    <property type="term" value="P:proton transmembrane transport"/>
    <property type="evidence" value="ECO:0007669"/>
    <property type="project" value="UniProtKB-KW"/>
</dbReference>
<keyword evidence="10" id="KW-0406">Ion transport</keyword>
<reference evidence="15" key="2">
    <citation type="journal article" date="2021" name="PeerJ">
        <title>Extensive microbial diversity within the chicken gut microbiome revealed by metagenomics and culture.</title>
        <authorList>
            <person name="Gilroy R."/>
            <person name="Ravi A."/>
            <person name="Getino M."/>
            <person name="Pursley I."/>
            <person name="Horton D.L."/>
            <person name="Alikhan N.F."/>
            <person name="Baker D."/>
            <person name="Gharbi K."/>
            <person name="Hall N."/>
            <person name="Watson M."/>
            <person name="Adriaenssens E.M."/>
            <person name="Foster-Nyarko E."/>
            <person name="Jarju S."/>
            <person name="Secka A."/>
            <person name="Antonio M."/>
            <person name="Oren A."/>
            <person name="Chaudhuri R.R."/>
            <person name="La Ragione R."/>
            <person name="Hildebrand F."/>
            <person name="Pallen M.J."/>
        </authorList>
    </citation>
    <scope>NUCLEOTIDE SEQUENCE</scope>
    <source>
        <strain evidence="15">CHK152-2871</strain>
    </source>
</reference>
<dbReference type="NCBIfam" id="NF006583">
    <property type="entry name" value="PRK09109.1"/>
    <property type="match status" value="1"/>
</dbReference>
<dbReference type="PROSITE" id="PS01307">
    <property type="entry name" value="MOTA"/>
    <property type="match status" value="1"/>
</dbReference>
<evidence type="ECO:0000256" key="1">
    <source>
        <dbReference type="ARBA" id="ARBA00004651"/>
    </source>
</evidence>
<dbReference type="Proteomes" id="UP000886865">
    <property type="component" value="Unassembled WGS sequence"/>
</dbReference>
<evidence type="ECO:0000256" key="2">
    <source>
        <dbReference type="ARBA" id="ARBA00008038"/>
    </source>
</evidence>
<keyword evidence="15" id="KW-0966">Cell projection</keyword>
<evidence type="ECO:0000256" key="6">
    <source>
        <dbReference type="ARBA" id="ARBA00022692"/>
    </source>
</evidence>
<name>A0A9D1JYE6_9BACT</name>
<evidence type="ECO:0000256" key="4">
    <source>
        <dbReference type="ARBA" id="ARBA00022475"/>
    </source>
</evidence>
<dbReference type="AlphaFoldDB" id="A0A9D1JYE6"/>
<dbReference type="PANTHER" id="PTHR30433">
    <property type="entry name" value="CHEMOTAXIS PROTEIN MOTA"/>
    <property type="match status" value="1"/>
</dbReference>
<dbReference type="EMBL" id="DVJQ01000076">
    <property type="protein sequence ID" value="HIS75125.1"/>
    <property type="molecule type" value="Genomic_DNA"/>
</dbReference>
<dbReference type="PANTHER" id="PTHR30433:SF3">
    <property type="entry name" value="MOTILITY PROTEIN A"/>
    <property type="match status" value="1"/>
</dbReference>
<organism evidence="15 16">
    <name type="scientific">Candidatus Galligastranaerophilus intestinavium</name>
    <dbReference type="NCBI Taxonomy" id="2840836"/>
    <lineage>
        <taxon>Bacteria</taxon>
        <taxon>Candidatus Galligastranaerophilus</taxon>
    </lineage>
</organism>
<evidence type="ECO:0000256" key="3">
    <source>
        <dbReference type="ARBA" id="ARBA00022448"/>
    </source>
</evidence>
<protein>
    <submittedName>
        <fullName evidence="15">Flagellar motor protein</fullName>
    </submittedName>
</protein>
<keyword evidence="15" id="KW-0282">Flagellum</keyword>
<dbReference type="GO" id="GO:0006935">
    <property type="term" value="P:chemotaxis"/>
    <property type="evidence" value="ECO:0007669"/>
    <property type="project" value="UniProtKB-KW"/>
</dbReference>
<feature type="domain" description="MotA/TolQ/ExbB proton channel" evidence="13">
    <location>
        <begin position="100"/>
        <end position="215"/>
    </location>
</feature>
<keyword evidence="7" id="KW-0283">Flagellar rotation</keyword>
<feature type="transmembrane region" description="Helical" evidence="12">
    <location>
        <begin position="180"/>
        <end position="203"/>
    </location>
</feature>
<evidence type="ECO:0000313" key="15">
    <source>
        <dbReference type="EMBL" id="HIS75125.1"/>
    </source>
</evidence>
<dbReference type="GO" id="GO:0005886">
    <property type="term" value="C:plasma membrane"/>
    <property type="evidence" value="ECO:0007669"/>
    <property type="project" value="UniProtKB-SubCell"/>
</dbReference>
<sequence>MDFAAVIGTFLGFAFILTGMVLEGGNIGQILQITAAFIVIGGTSGAVFLSFPIADFKTAFSLLKTVYFNEVPDYNKLIAEIVDYSQKARKEGVIILEKEAKNASDPLLALGLEAVADGADPSLVKEMMENQLARLEEKVQTGAKVYESAGGYAPTLGIIGAVMGLIQVMQNLSDPSKLGAGIAVAFVATIYGLFLANLITIPYSTRIKQKYQKIFVAKEIIISGVLSIQAGESPALIERKLETYLTDNKKKADKKEAA</sequence>
<keyword evidence="8" id="KW-0375">Hydrogen ion transport</keyword>
<keyword evidence="9 12" id="KW-1133">Transmembrane helix</keyword>
<evidence type="ECO:0000256" key="8">
    <source>
        <dbReference type="ARBA" id="ARBA00022781"/>
    </source>
</evidence>
<comment type="similarity">
    <text evidence="2">Belongs to the MotA family.</text>
</comment>